<comment type="similarity">
    <text evidence="1">Belongs to the LysR transcriptional regulatory family.</text>
</comment>
<keyword evidence="3" id="KW-0238">DNA-binding</keyword>
<dbReference type="PANTHER" id="PTHR30537:SF5">
    <property type="entry name" value="HTH-TYPE TRANSCRIPTIONAL ACTIVATOR TTDR-RELATED"/>
    <property type="match status" value="1"/>
</dbReference>
<dbReference type="EMBL" id="JAFBRM010000004">
    <property type="protein sequence ID" value="MBM1715169.1"/>
    <property type="molecule type" value="Genomic_DNA"/>
</dbReference>
<dbReference type="SUPFAM" id="SSF46785">
    <property type="entry name" value="Winged helix' DNA-binding domain"/>
    <property type="match status" value="1"/>
</dbReference>
<sequence length="301" mass="33244">MIKSQFSLKQLEAFVQVVDTGTFRKAAAVLGTTQPNVSARISSLEKSLDVVLLHRDAGSVRLTEVGTTLVAAARQVIWSGEALLEQAKRQDLIKERLRLGVTELIACTWLHDFLRAFKKSYPSVNVELQVDLSREIDRSLASGQIDLAIQTAPFSAELGGNAPLGSYRYVWVATPEIVQRIGEKPAMADLFGHSILTHARHTKASRELADYADLNDLSKDQIVHSNSLASCLPMAVDGMGIALLPRQIVSESVSLGRLVELQCDWIPSDLEVYARFDDKRVPRFVQRASEIAHTIAAETRR</sequence>
<dbReference type="PANTHER" id="PTHR30537">
    <property type="entry name" value="HTH-TYPE TRANSCRIPTIONAL REGULATOR"/>
    <property type="match status" value="1"/>
</dbReference>
<protein>
    <submittedName>
        <fullName evidence="6">LysR family transcriptional regulator</fullName>
    </submittedName>
</protein>
<dbReference type="SUPFAM" id="SSF53850">
    <property type="entry name" value="Periplasmic binding protein-like II"/>
    <property type="match status" value="1"/>
</dbReference>
<accession>A0AAE3B7K5</accession>
<dbReference type="Gene3D" id="1.10.10.10">
    <property type="entry name" value="Winged helix-like DNA-binding domain superfamily/Winged helix DNA-binding domain"/>
    <property type="match status" value="1"/>
</dbReference>
<reference evidence="6 7" key="1">
    <citation type="submission" date="2021-01" db="EMBL/GenBank/DDBJ databases">
        <title>Diatom-associated Roseobacters Show Island Model of Population Structure.</title>
        <authorList>
            <person name="Qu L."/>
            <person name="Feng X."/>
            <person name="Chen Y."/>
            <person name="Li L."/>
            <person name="Wang X."/>
            <person name="Hu Z."/>
            <person name="Wang H."/>
            <person name="Luo H."/>
        </authorList>
    </citation>
    <scope>NUCLEOTIDE SEQUENCE [LARGE SCALE GENOMIC DNA]</scope>
    <source>
        <strain evidence="6 7">TR60-84</strain>
    </source>
</reference>
<keyword evidence="2" id="KW-0805">Transcription regulation</keyword>
<organism evidence="6 7">
    <name type="scientific">Sulfitobacter geojensis</name>
    <dbReference type="NCBI Taxonomy" id="1342299"/>
    <lineage>
        <taxon>Bacteria</taxon>
        <taxon>Pseudomonadati</taxon>
        <taxon>Pseudomonadota</taxon>
        <taxon>Alphaproteobacteria</taxon>
        <taxon>Rhodobacterales</taxon>
        <taxon>Roseobacteraceae</taxon>
        <taxon>Sulfitobacter</taxon>
    </lineage>
</organism>
<dbReference type="GO" id="GO:0003700">
    <property type="term" value="F:DNA-binding transcription factor activity"/>
    <property type="evidence" value="ECO:0007669"/>
    <property type="project" value="InterPro"/>
</dbReference>
<dbReference type="FunFam" id="1.10.10.10:FF:000001">
    <property type="entry name" value="LysR family transcriptional regulator"/>
    <property type="match status" value="1"/>
</dbReference>
<evidence type="ECO:0000313" key="7">
    <source>
        <dbReference type="Proteomes" id="UP000732193"/>
    </source>
</evidence>
<name>A0AAE3B7K5_9RHOB</name>
<dbReference type="Pfam" id="PF03466">
    <property type="entry name" value="LysR_substrate"/>
    <property type="match status" value="1"/>
</dbReference>
<dbReference type="InterPro" id="IPR036390">
    <property type="entry name" value="WH_DNA-bd_sf"/>
</dbReference>
<dbReference type="AlphaFoldDB" id="A0AAE3B7K5"/>
<dbReference type="InterPro" id="IPR005119">
    <property type="entry name" value="LysR_subst-bd"/>
</dbReference>
<comment type="caution">
    <text evidence="6">The sequence shown here is derived from an EMBL/GenBank/DDBJ whole genome shotgun (WGS) entry which is preliminary data.</text>
</comment>
<evidence type="ECO:0000313" key="6">
    <source>
        <dbReference type="EMBL" id="MBM1715169.1"/>
    </source>
</evidence>
<dbReference type="Gene3D" id="3.40.190.290">
    <property type="match status" value="1"/>
</dbReference>
<dbReference type="GO" id="GO:0003677">
    <property type="term" value="F:DNA binding"/>
    <property type="evidence" value="ECO:0007669"/>
    <property type="project" value="UniProtKB-KW"/>
</dbReference>
<dbReference type="Pfam" id="PF00126">
    <property type="entry name" value="HTH_1"/>
    <property type="match status" value="1"/>
</dbReference>
<dbReference type="InterPro" id="IPR000847">
    <property type="entry name" value="LysR_HTH_N"/>
</dbReference>
<dbReference type="InterPro" id="IPR058163">
    <property type="entry name" value="LysR-type_TF_proteobact-type"/>
</dbReference>
<dbReference type="RefSeq" id="WP_203243036.1">
    <property type="nucleotide sequence ID" value="NZ_CANKZB010000004.1"/>
</dbReference>
<gene>
    <name evidence="6" type="ORF">JQV55_16490</name>
</gene>
<evidence type="ECO:0000259" key="5">
    <source>
        <dbReference type="PROSITE" id="PS50931"/>
    </source>
</evidence>
<feature type="domain" description="HTH lysR-type" evidence="5">
    <location>
        <begin position="6"/>
        <end position="63"/>
    </location>
</feature>
<evidence type="ECO:0000256" key="1">
    <source>
        <dbReference type="ARBA" id="ARBA00009437"/>
    </source>
</evidence>
<dbReference type="Proteomes" id="UP000732193">
    <property type="component" value="Unassembled WGS sequence"/>
</dbReference>
<keyword evidence="7" id="KW-1185">Reference proteome</keyword>
<dbReference type="InterPro" id="IPR036388">
    <property type="entry name" value="WH-like_DNA-bd_sf"/>
</dbReference>
<keyword evidence="4" id="KW-0804">Transcription</keyword>
<evidence type="ECO:0000256" key="3">
    <source>
        <dbReference type="ARBA" id="ARBA00023125"/>
    </source>
</evidence>
<evidence type="ECO:0000256" key="4">
    <source>
        <dbReference type="ARBA" id="ARBA00023163"/>
    </source>
</evidence>
<proteinExistence type="inferred from homology"/>
<evidence type="ECO:0000256" key="2">
    <source>
        <dbReference type="ARBA" id="ARBA00023015"/>
    </source>
</evidence>
<dbReference type="PROSITE" id="PS50931">
    <property type="entry name" value="HTH_LYSR"/>
    <property type="match status" value="1"/>
</dbReference>